<dbReference type="OrthoDB" id="9803687at2"/>
<organism evidence="30 31">
    <name type="scientific">Methylophaga frappieri (strain ATCC BAA-2434 / DSM 25690 / JAM7)</name>
    <dbReference type="NCBI Taxonomy" id="754477"/>
    <lineage>
        <taxon>Bacteria</taxon>
        <taxon>Pseudomonadati</taxon>
        <taxon>Pseudomonadota</taxon>
        <taxon>Gammaproteobacteria</taxon>
        <taxon>Thiotrichales</taxon>
        <taxon>Piscirickettsiaceae</taxon>
        <taxon>Methylophaga</taxon>
    </lineage>
</organism>
<dbReference type="PANTHER" id="PTHR45833">
    <property type="entry name" value="METHIONINE SYNTHASE"/>
    <property type="match status" value="1"/>
</dbReference>
<dbReference type="InterPro" id="IPR000489">
    <property type="entry name" value="Pterin-binding_dom"/>
</dbReference>
<comment type="similarity">
    <text evidence="5">Belongs to the vitamin-B12 dependent methionine synthase family.</text>
</comment>
<evidence type="ECO:0000313" key="30">
    <source>
        <dbReference type="EMBL" id="AFJ02456.1"/>
    </source>
</evidence>
<feature type="binding site" evidence="22 24">
    <location>
        <position position="311"/>
    </location>
    <ligand>
        <name>Zn(2+)</name>
        <dbReference type="ChEBI" id="CHEBI:29105"/>
    </ligand>
</feature>
<comment type="cofactor">
    <cofactor evidence="2 21 24">
        <name>Zn(2+)</name>
        <dbReference type="ChEBI" id="CHEBI:29105"/>
    </cofactor>
</comment>
<dbReference type="SUPFAM" id="SSF52242">
    <property type="entry name" value="Cobalamin (vitamin B12)-binding domain"/>
    <property type="match status" value="1"/>
</dbReference>
<reference evidence="30 31" key="1">
    <citation type="journal article" date="2012" name="J. Bacteriol.">
        <title>Complete genome sequences of Methylophaga sp. strain JAM1 and Methylophaga sp. strain JAM7.</title>
        <authorList>
            <person name="Villeneuve C."/>
            <person name="Martineau C."/>
            <person name="Mauffrey F."/>
            <person name="Villemur R."/>
        </authorList>
    </citation>
    <scope>NUCLEOTIDE SEQUENCE [LARGE SCALE GENOMIC DNA]</scope>
    <source>
        <strain evidence="30 31">JAM7</strain>
    </source>
</reference>
<accession>I1YHR3</accession>
<protein>
    <recommendedName>
        <fullName evidence="7 20">Methionine synthase</fullName>
        <ecNumber evidence="6 20">2.1.1.13</ecNumber>
    </recommendedName>
    <alternativeName>
        <fullName evidence="19 21">5-methyltetrahydrofolate--homocysteine methyltransferase</fullName>
    </alternativeName>
</protein>
<dbReference type="CDD" id="cd02069">
    <property type="entry name" value="methionine_synthase_B12_BD"/>
    <property type="match status" value="1"/>
</dbReference>
<proteinExistence type="inferred from homology"/>
<gene>
    <name evidence="30" type="ordered locus">Q7C_1306</name>
</gene>
<feature type="binding site" evidence="23">
    <location>
        <begin position="757"/>
        <end position="761"/>
    </location>
    <ligand>
        <name>methylcob(III)alamin</name>
        <dbReference type="ChEBI" id="CHEBI:28115"/>
    </ligand>
</feature>
<dbReference type="GO" id="GO:0005829">
    <property type="term" value="C:cytosol"/>
    <property type="evidence" value="ECO:0007669"/>
    <property type="project" value="TreeGrafter"/>
</dbReference>
<dbReference type="PROSITE" id="PS51337">
    <property type="entry name" value="B12_BINDING_NTER"/>
    <property type="match status" value="1"/>
</dbReference>
<dbReference type="UniPathway" id="UPA00051">
    <property type="reaction ID" value="UER00081"/>
</dbReference>
<comment type="function">
    <text evidence="18 21">Catalyzes the transfer of a methyl group from methyl-cobalamin to homocysteine, yielding enzyme-bound cob(I)alamin and methionine. Subsequently, remethylates the cofactor using methyltetrahydrofolate.</text>
</comment>
<dbReference type="EC" id="2.1.1.13" evidence="6 20"/>
<feature type="binding site" description="axial binding residue" evidence="22">
    <location>
        <position position="760"/>
    </location>
    <ligand>
        <name>methylcob(III)alamin</name>
        <dbReference type="ChEBI" id="CHEBI:28115"/>
    </ligand>
    <ligandPart>
        <name>Co</name>
        <dbReference type="ChEBI" id="CHEBI:27638"/>
    </ligandPart>
</feature>
<evidence type="ECO:0000256" key="22">
    <source>
        <dbReference type="PIRSR" id="PIRSR000381-1"/>
    </source>
</evidence>
<feature type="binding site" evidence="23">
    <location>
        <position position="805"/>
    </location>
    <ligand>
        <name>methylcob(III)alamin</name>
        <dbReference type="ChEBI" id="CHEBI:28115"/>
    </ligand>
</feature>
<evidence type="ECO:0000256" key="19">
    <source>
        <dbReference type="ARBA" id="ARBA00031040"/>
    </source>
</evidence>
<evidence type="ECO:0000256" key="10">
    <source>
        <dbReference type="ARBA" id="ARBA00022628"/>
    </source>
</evidence>
<dbReference type="SUPFAM" id="SSF51717">
    <property type="entry name" value="Dihydropteroate synthetase-like"/>
    <property type="match status" value="1"/>
</dbReference>
<dbReference type="Gene3D" id="3.20.20.330">
    <property type="entry name" value="Homocysteine-binding-like domain"/>
    <property type="match status" value="1"/>
</dbReference>
<feature type="binding site" evidence="22 24">
    <location>
        <position position="247"/>
    </location>
    <ligand>
        <name>Zn(2+)</name>
        <dbReference type="ChEBI" id="CHEBI:29105"/>
    </ligand>
</feature>
<dbReference type="InterPro" id="IPR004223">
    <property type="entry name" value="VitB12-dep_Met_synth_activ_dom"/>
</dbReference>
<dbReference type="KEGG" id="mec:Q7C_1306"/>
<evidence type="ECO:0000256" key="17">
    <source>
        <dbReference type="ARBA" id="ARBA00023285"/>
    </source>
</evidence>
<evidence type="ECO:0000259" key="29">
    <source>
        <dbReference type="PROSITE" id="PS51337"/>
    </source>
</evidence>
<evidence type="ECO:0000259" key="28">
    <source>
        <dbReference type="PROSITE" id="PS51332"/>
    </source>
</evidence>
<dbReference type="Pfam" id="PF02310">
    <property type="entry name" value="B12-binding"/>
    <property type="match status" value="1"/>
</dbReference>
<dbReference type="InterPro" id="IPR003759">
    <property type="entry name" value="Cbl-bd_cap"/>
</dbReference>
<name>I1YHR3_METFJ</name>
<keyword evidence="16 21" id="KW-0486">Methionine biosynthesis</keyword>
<feature type="binding site" evidence="23">
    <location>
        <position position="1138"/>
    </location>
    <ligand>
        <name>S-adenosyl-L-methionine</name>
        <dbReference type="ChEBI" id="CHEBI:59789"/>
    </ligand>
</feature>
<keyword evidence="31" id="KW-1185">Reference proteome</keyword>
<dbReference type="Pfam" id="PF00809">
    <property type="entry name" value="Pterin_bind"/>
    <property type="match status" value="1"/>
</dbReference>
<dbReference type="InterPro" id="IPR033706">
    <property type="entry name" value="Met_synthase_B12-bd"/>
</dbReference>
<evidence type="ECO:0000256" key="7">
    <source>
        <dbReference type="ARBA" id="ARBA00013998"/>
    </source>
</evidence>
<feature type="binding site" evidence="22 24">
    <location>
        <position position="310"/>
    </location>
    <ligand>
        <name>Zn(2+)</name>
        <dbReference type="ChEBI" id="CHEBI:29105"/>
    </ligand>
</feature>
<comment type="pathway">
    <text evidence="4 21">Amino-acid biosynthesis; L-methionine biosynthesis via de novo pathway; L-methionine from L-homocysteine (MetH route): step 1/1.</text>
</comment>
<dbReference type="GO" id="GO:0008270">
    <property type="term" value="F:zinc ion binding"/>
    <property type="evidence" value="ECO:0007669"/>
    <property type="project" value="UniProtKB-UniRule"/>
</dbReference>
<dbReference type="PROSITE" id="PS50972">
    <property type="entry name" value="PTERIN_BINDING"/>
    <property type="match status" value="1"/>
</dbReference>
<dbReference type="GO" id="GO:0032259">
    <property type="term" value="P:methylation"/>
    <property type="evidence" value="ECO:0007669"/>
    <property type="project" value="UniProtKB-KW"/>
</dbReference>
<dbReference type="PANTHER" id="PTHR45833:SF1">
    <property type="entry name" value="METHIONINE SYNTHASE"/>
    <property type="match status" value="1"/>
</dbReference>
<dbReference type="FunFam" id="3.20.20.330:FF:000001">
    <property type="entry name" value="Methionine synthase"/>
    <property type="match status" value="1"/>
</dbReference>
<dbReference type="InterPro" id="IPR003726">
    <property type="entry name" value="HCY_dom"/>
</dbReference>
<dbReference type="FunFam" id="3.40.50.280:FF:000001">
    <property type="entry name" value="Methionine synthase"/>
    <property type="match status" value="1"/>
</dbReference>
<dbReference type="PATRIC" id="fig|754477.3.peg.1287"/>
<feature type="domain" description="Hcy-binding" evidence="25">
    <location>
        <begin position="5"/>
        <end position="325"/>
    </location>
</feature>
<comment type="cofactor">
    <cofactor evidence="3 21 22">
        <name>methylcob(III)alamin</name>
        <dbReference type="ChEBI" id="CHEBI:28115"/>
    </cofactor>
</comment>
<evidence type="ECO:0000313" key="31">
    <source>
        <dbReference type="Proteomes" id="UP000009145"/>
    </source>
</evidence>
<evidence type="ECO:0000259" key="27">
    <source>
        <dbReference type="PROSITE" id="PS50974"/>
    </source>
</evidence>
<dbReference type="eggNOG" id="COG1410">
    <property type="taxonomic scope" value="Bacteria"/>
</dbReference>
<dbReference type="SUPFAM" id="SSF82282">
    <property type="entry name" value="Homocysteine S-methyltransferase"/>
    <property type="match status" value="1"/>
</dbReference>
<keyword evidence="9 21" id="KW-0028">Amino-acid biosynthesis</keyword>
<evidence type="ECO:0000256" key="18">
    <source>
        <dbReference type="ARBA" id="ARBA00025552"/>
    </source>
</evidence>
<dbReference type="InterPro" id="IPR011822">
    <property type="entry name" value="MetH"/>
</dbReference>
<evidence type="ECO:0000256" key="21">
    <source>
        <dbReference type="PIRNR" id="PIRNR000381"/>
    </source>
</evidence>
<feature type="binding site" evidence="23">
    <location>
        <begin position="1193"/>
        <end position="1194"/>
    </location>
    <ligand>
        <name>S-adenosyl-L-methionine</name>
        <dbReference type="ChEBI" id="CHEBI:59789"/>
    </ligand>
</feature>
<dbReference type="GO" id="GO:0046653">
    <property type="term" value="P:tetrahydrofolate metabolic process"/>
    <property type="evidence" value="ECO:0007669"/>
    <property type="project" value="TreeGrafter"/>
</dbReference>
<dbReference type="Gene3D" id="3.10.196.10">
    <property type="entry name" value="Vitamin B12-dependent methionine synthase, activation domain"/>
    <property type="match status" value="1"/>
</dbReference>
<dbReference type="InterPro" id="IPR037010">
    <property type="entry name" value="VitB12-dep_Met_synth_activ_sf"/>
</dbReference>
<dbReference type="SUPFAM" id="SSF56507">
    <property type="entry name" value="Methionine synthase activation domain-like"/>
    <property type="match status" value="1"/>
</dbReference>
<evidence type="ECO:0000256" key="16">
    <source>
        <dbReference type="ARBA" id="ARBA00023167"/>
    </source>
</evidence>
<dbReference type="InterPro" id="IPR011005">
    <property type="entry name" value="Dihydropteroate_synth-like_sf"/>
</dbReference>
<keyword evidence="14" id="KW-0677">Repeat</keyword>
<dbReference type="RefSeq" id="WP_014703876.1">
    <property type="nucleotide sequence ID" value="NC_017856.1"/>
</dbReference>
<dbReference type="GO" id="GO:0008705">
    <property type="term" value="F:methionine synthase activity"/>
    <property type="evidence" value="ECO:0007669"/>
    <property type="project" value="UniProtKB-UniRule"/>
</dbReference>
<dbReference type="InterPro" id="IPR006158">
    <property type="entry name" value="Cobalamin-bd"/>
</dbReference>
<evidence type="ECO:0000256" key="8">
    <source>
        <dbReference type="ARBA" id="ARBA00022603"/>
    </source>
</evidence>
<evidence type="ECO:0000259" key="26">
    <source>
        <dbReference type="PROSITE" id="PS50972"/>
    </source>
</evidence>
<dbReference type="STRING" id="754477.Q7C_1306"/>
<evidence type="ECO:0000256" key="14">
    <source>
        <dbReference type="ARBA" id="ARBA00022737"/>
    </source>
</evidence>
<dbReference type="Gene3D" id="3.40.50.280">
    <property type="entry name" value="Cobalamin-binding domain"/>
    <property type="match status" value="1"/>
</dbReference>
<dbReference type="Gene3D" id="1.10.288.10">
    <property type="entry name" value="Cobalamin-dependent Methionine Synthase, domain 2"/>
    <property type="match status" value="1"/>
</dbReference>
<keyword evidence="17 21" id="KW-0170">Cobalt</keyword>
<dbReference type="EMBL" id="CP003380">
    <property type="protein sequence ID" value="AFJ02456.1"/>
    <property type="molecule type" value="Genomic_DNA"/>
</dbReference>
<comment type="catalytic activity">
    <reaction evidence="1 21">
        <text>(6S)-5-methyl-5,6,7,8-tetrahydrofolate + L-homocysteine = (6S)-5,6,7,8-tetrahydrofolate + L-methionine</text>
        <dbReference type="Rhea" id="RHEA:11172"/>
        <dbReference type="ChEBI" id="CHEBI:18608"/>
        <dbReference type="ChEBI" id="CHEBI:57453"/>
        <dbReference type="ChEBI" id="CHEBI:57844"/>
        <dbReference type="ChEBI" id="CHEBI:58199"/>
        <dbReference type="EC" id="2.1.1.13"/>
    </reaction>
</comment>
<dbReference type="InterPro" id="IPR036594">
    <property type="entry name" value="Meth_synthase_dom"/>
</dbReference>
<evidence type="ECO:0000256" key="2">
    <source>
        <dbReference type="ARBA" id="ARBA00001947"/>
    </source>
</evidence>
<evidence type="ECO:0000256" key="5">
    <source>
        <dbReference type="ARBA" id="ARBA00010398"/>
    </source>
</evidence>
<dbReference type="FunFam" id="3.20.20.20:FF:000002">
    <property type="entry name" value="Methionine synthase"/>
    <property type="match status" value="1"/>
</dbReference>
<feature type="domain" description="B12-binding N-terminal" evidence="29">
    <location>
        <begin position="648"/>
        <end position="742"/>
    </location>
</feature>
<dbReference type="GO" id="GO:0031419">
    <property type="term" value="F:cobalamin binding"/>
    <property type="evidence" value="ECO:0007669"/>
    <property type="project" value="UniProtKB-UniRule"/>
</dbReference>
<evidence type="ECO:0000256" key="20">
    <source>
        <dbReference type="NCBIfam" id="TIGR02082"/>
    </source>
</evidence>
<dbReference type="Pfam" id="PF02607">
    <property type="entry name" value="B12-binding_2"/>
    <property type="match status" value="1"/>
</dbReference>
<evidence type="ECO:0000256" key="1">
    <source>
        <dbReference type="ARBA" id="ARBA00001700"/>
    </source>
</evidence>
<feature type="binding site" evidence="23">
    <location>
        <position position="809"/>
    </location>
    <ligand>
        <name>methylcob(III)alamin</name>
        <dbReference type="ChEBI" id="CHEBI:28115"/>
    </ligand>
</feature>
<keyword evidence="11 21" id="KW-0808">Transferase</keyword>
<feature type="domain" description="Pterin-binding" evidence="26">
    <location>
        <begin position="356"/>
        <end position="617"/>
    </location>
</feature>
<dbReference type="InterPro" id="IPR050554">
    <property type="entry name" value="Met_Synthase/Corrinoid"/>
</dbReference>
<keyword evidence="10 21" id="KW-0846">Cobalamin</keyword>
<keyword evidence="13 21" id="KW-0479">Metal-binding</keyword>
<dbReference type="PROSITE" id="PS50970">
    <property type="entry name" value="HCY"/>
    <property type="match status" value="1"/>
</dbReference>
<dbReference type="PROSITE" id="PS50974">
    <property type="entry name" value="ADOMET_ACTIVATION"/>
    <property type="match status" value="1"/>
</dbReference>
<feature type="binding site" evidence="23">
    <location>
        <position position="861"/>
    </location>
    <ligand>
        <name>methylcob(III)alamin</name>
        <dbReference type="ChEBI" id="CHEBI:28115"/>
    </ligand>
</feature>
<dbReference type="AlphaFoldDB" id="I1YHR3"/>
<evidence type="ECO:0000256" key="13">
    <source>
        <dbReference type="ARBA" id="ARBA00022723"/>
    </source>
</evidence>
<evidence type="ECO:0000256" key="12">
    <source>
        <dbReference type="ARBA" id="ARBA00022691"/>
    </source>
</evidence>
<dbReference type="HOGENOM" id="CLU_004914_2_0_6"/>
<evidence type="ECO:0000256" key="9">
    <source>
        <dbReference type="ARBA" id="ARBA00022605"/>
    </source>
</evidence>
<evidence type="ECO:0000259" key="25">
    <source>
        <dbReference type="PROSITE" id="PS50970"/>
    </source>
</evidence>
<evidence type="ECO:0000256" key="23">
    <source>
        <dbReference type="PIRSR" id="PIRSR000381-2"/>
    </source>
</evidence>
<dbReference type="Gene3D" id="3.20.20.20">
    <property type="entry name" value="Dihydropteroate synthase-like"/>
    <property type="match status" value="1"/>
</dbReference>
<dbReference type="Pfam" id="PF02574">
    <property type="entry name" value="S-methyl_trans"/>
    <property type="match status" value="1"/>
</dbReference>
<dbReference type="InterPro" id="IPR036724">
    <property type="entry name" value="Cobalamin-bd_sf"/>
</dbReference>
<feature type="binding site" evidence="23">
    <location>
        <position position="692"/>
    </location>
    <ligand>
        <name>methylcob(III)alamin</name>
        <dbReference type="ChEBI" id="CHEBI:28115"/>
    </ligand>
</feature>
<dbReference type="Proteomes" id="UP000009145">
    <property type="component" value="Chromosome"/>
</dbReference>
<evidence type="ECO:0000256" key="15">
    <source>
        <dbReference type="ARBA" id="ARBA00022833"/>
    </source>
</evidence>
<comment type="domain">
    <text evidence="21">Modular enzyme with four functionally distinct domains. The isolated Hcy-binding domain catalyzes methyl transfer from free methylcobalamin to homocysteine. The Hcy-binding domain in association with the pterin-binding domain catalyzes the methylation of cob(I)alamin by methyltetrahydrofolate and the methylation of homocysteine. The B12-binding domain binds the cofactor. The AdoMet activation domain binds S-adenosyl-L-methionine. Under aerobic conditions cob(I)alamin can be converted to inactive cob(II)alamin. Reductive methylation by S-adenosyl-L-methionine and flavodoxin regenerates methylcobalamin.</text>
</comment>
<dbReference type="SUPFAM" id="SSF47644">
    <property type="entry name" value="Methionine synthase domain"/>
    <property type="match status" value="1"/>
</dbReference>
<dbReference type="Pfam" id="PF02965">
    <property type="entry name" value="Met_synt_B12"/>
    <property type="match status" value="1"/>
</dbReference>
<evidence type="ECO:0000256" key="11">
    <source>
        <dbReference type="ARBA" id="ARBA00022679"/>
    </source>
</evidence>
<evidence type="ECO:0000256" key="6">
    <source>
        <dbReference type="ARBA" id="ARBA00012032"/>
    </source>
</evidence>
<sequence>MTTVSQQIQQLLEQRILVLDGGMGTMLQSYQLSETDFRGERFADHPCDVKGNNDLLSLTQPQIIRDIHRAYFESGADIVETNTFNGTAIAMADYQMEFLVYELNKVSAQLAREIADEFTLANPQKPRFVAGVLGPTNRTASISPDVNNPGFRNVHFDELVNTYLEAIRGLVDGGADLLMVETVFDTLNAKAAVFAIDTFYEQHQVHLPVMISGTITDASGRTLSGQTAEAFWNSLAHVQPLSIGLNCALGAEQLRQYVEELATISTSYVSAHPNAGLPNEFGEYDESPETMAGHIREWAESGFLNIIGGCCGTTPGHIKAIADAVSDLPPRQRPENQHHCRLSGLEPLNLTPDSLFTNIGERTNVTGSLRFARLIKEGDFDTALDVARQQVENGAQVIDINMDEGMLDSQEAMVTFLNLIAAEPDISRVPIMIDSSKWEIIEAGLKCIQGKGIVNSISLKEGEDKFIEQAKLVRRYGAAVIVMAFDEQGQADTRARKLEICTRSYQILTEKLHFPPEDIIFDPNIFAVATGIEEHNNYAVDFIEATRDIKQTLPHARVSGGVSNVSFSFRGNNPVREAIHAVFLYHAIKAGMDMGIVNAGQLAIYDDLPETLRDHVEDVILNRRDDATDRLLAIAEEYQGGGATEKKEDLAWRAWPVAKRLEHALVKGIADYVDEDTETARQQYDKPLEVIEGPLMDGMNVVGDLFGEGKMFLPQVVKSARVMKKAVAYLMPYIEAAKEENDTSKNNGRILLATVKGDVHDIGKNIVGVVLQCNNFEIIDLGVMVPAQTILDTAKKEQVDIIGLSGLITPSLEEMAHLAKEMQRLEFALPLMIGGATTSLIHTAVKIDPNYQGPVVYVKDASRAVGVAQSLVSKSARDAFVSKTKADYLNKREQHQGRKSSRRFLSIEAARQNKTQIDWANYQPIEPRHPGIQIFDDYPLTELVDRIDWTPFFQSWELAGRYPRILKDEIVGEHATQLFRDAQEMLQRIVEEKWLQARAVIGLFPANSIDHDDIEVYTDTRRQQVRMTLHSLRQQAEKPPGRPNAALADFVAPKESGVADTIGAFAVTAGIGIEEHIARFEADHDDYNSIMLKALADRLAEALAERIHERVRKEFWAYAVDEQLDNDALINEKYRGIRPAPGYPACPDHTEKGLLWELLSVEENIGMTLTESYAMLPTAAVSGFYFAHPDARYFGLGKINEDQVVDYARRKNWDLPTAERWLAPALSYDGSD</sequence>
<evidence type="ECO:0000256" key="24">
    <source>
        <dbReference type="PROSITE-ProRule" id="PRU00333"/>
    </source>
</evidence>
<evidence type="ECO:0000256" key="3">
    <source>
        <dbReference type="ARBA" id="ARBA00001956"/>
    </source>
</evidence>
<dbReference type="NCBIfam" id="TIGR02082">
    <property type="entry name" value="metH"/>
    <property type="match status" value="1"/>
</dbReference>
<keyword evidence="8 21" id="KW-0489">Methyltransferase</keyword>
<dbReference type="SMART" id="SM01018">
    <property type="entry name" value="B12-binding_2"/>
    <property type="match status" value="1"/>
</dbReference>
<dbReference type="FunFam" id="1.10.1240.10:FF:000001">
    <property type="entry name" value="Methionine synthase"/>
    <property type="match status" value="1"/>
</dbReference>
<dbReference type="InterPro" id="IPR036589">
    <property type="entry name" value="HCY_dom_sf"/>
</dbReference>
<dbReference type="CDD" id="cd00740">
    <property type="entry name" value="MeTr"/>
    <property type="match status" value="1"/>
</dbReference>
<dbReference type="eggNOG" id="COG0646">
    <property type="taxonomic scope" value="Bacteria"/>
</dbReference>
<dbReference type="Gene3D" id="1.10.1240.10">
    <property type="entry name" value="Methionine synthase domain"/>
    <property type="match status" value="1"/>
</dbReference>
<dbReference type="PIRSF" id="PIRSF000381">
    <property type="entry name" value="MetH"/>
    <property type="match status" value="1"/>
</dbReference>
<evidence type="ECO:0000256" key="4">
    <source>
        <dbReference type="ARBA" id="ARBA00005178"/>
    </source>
</evidence>
<dbReference type="GO" id="GO:0050667">
    <property type="term" value="P:homocysteine metabolic process"/>
    <property type="evidence" value="ECO:0007669"/>
    <property type="project" value="TreeGrafter"/>
</dbReference>
<keyword evidence="15 21" id="KW-0862">Zinc</keyword>
<feature type="binding site" evidence="23">
    <location>
        <position position="948"/>
    </location>
    <ligand>
        <name>S-adenosyl-L-methionine</name>
        <dbReference type="ChEBI" id="CHEBI:59789"/>
    </ligand>
</feature>
<feature type="domain" description="AdoMet activation" evidence="27">
    <location>
        <begin position="898"/>
        <end position="1231"/>
    </location>
</feature>
<feature type="domain" description="B12-binding" evidence="28">
    <location>
        <begin position="747"/>
        <end position="882"/>
    </location>
</feature>
<dbReference type="PROSITE" id="PS51332">
    <property type="entry name" value="B12_BINDING"/>
    <property type="match status" value="1"/>
</dbReference>
<dbReference type="NCBIfam" id="NF007024">
    <property type="entry name" value="PRK09490.1"/>
    <property type="match status" value="1"/>
</dbReference>
<keyword evidence="12 21" id="KW-0949">S-adenosyl-L-methionine</keyword>